<evidence type="ECO:0000256" key="3">
    <source>
        <dbReference type="ARBA" id="ARBA00022777"/>
    </source>
</evidence>
<evidence type="ECO:0000256" key="1">
    <source>
        <dbReference type="ARBA" id="ARBA00022679"/>
    </source>
</evidence>
<dbReference type="EMBL" id="OZ020103">
    <property type="protein sequence ID" value="CAK9277899.1"/>
    <property type="molecule type" value="Genomic_DNA"/>
</dbReference>
<organism evidence="7 8">
    <name type="scientific">Sphagnum jensenii</name>
    <dbReference type="NCBI Taxonomy" id="128206"/>
    <lineage>
        <taxon>Eukaryota</taxon>
        <taxon>Viridiplantae</taxon>
        <taxon>Streptophyta</taxon>
        <taxon>Embryophyta</taxon>
        <taxon>Bryophyta</taxon>
        <taxon>Sphagnophytina</taxon>
        <taxon>Sphagnopsida</taxon>
        <taxon>Sphagnales</taxon>
        <taxon>Sphagnaceae</taxon>
        <taxon>Sphagnum</taxon>
    </lineage>
</organism>
<dbReference type="InterPro" id="IPR011009">
    <property type="entry name" value="Kinase-like_dom_sf"/>
</dbReference>
<sequence length="556" mass="62516">MELFRDRVKEVAIIVTAVREGATASMINGKQCGSLASVYDRIDGYLKKLVEMDAANDVRLLPLLDAANDVRLLPLLDEIIRVLERGKVLVLQYGSAQWFELAVTRGDNREAFKEIHLLLETNMKTLHNHISQGSPPSNLWRFLMYISSAKLEMRAIAEEDHDKILETLQMFYENLPTAIAKLKGTTNMFNLPINMQIDSREVQCGKEIGKGAYGLVQEAYWLGCNFAVKTIKTRDIDALRKEVGILAKLSHPHIVQLVGFSRGFPTSMILMELMDGDLRHLIKDRVKSTPQTPPFPPGVAIDIISQIAAGMAYLHKQGVFHGDLKASNVLVNHRGGHIEAKIADFGVSQTVQLTKCFDTSKHSDGDIASGSSVYSNLSFSGIVGTTGWRAPEVSHIQTKEGEMSSIKPTYTGKADVFSFAMTCYEVVSGKLPYSSDLPRQHINELVRQGVRPELPEDINTWLSWLIKKCWETEAPERPTFEEICFELQSKKALETKAEGRQKFQEMKALETKAEGRQKFQETKALETEAEWRQKIQEMRALATKAQERQKSRCIIC</sequence>
<keyword evidence="2 5" id="KW-0547">Nucleotide-binding</keyword>
<dbReference type="InterPro" id="IPR008271">
    <property type="entry name" value="Ser/Thr_kinase_AS"/>
</dbReference>
<dbReference type="PANTHER" id="PTHR44329:SF260">
    <property type="entry name" value="PROTEIN KINASE DOMAIN-CONTAINING PROTEIN"/>
    <property type="match status" value="1"/>
</dbReference>
<dbReference type="Pfam" id="PF00069">
    <property type="entry name" value="Pkinase"/>
    <property type="match status" value="1"/>
</dbReference>
<feature type="domain" description="Protein kinase" evidence="6">
    <location>
        <begin position="202"/>
        <end position="493"/>
    </location>
</feature>
<evidence type="ECO:0000313" key="8">
    <source>
        <dbReference type="Proteomes" id="UP001497444"/>
    </source>
</evidence>
<dbReference type="SMART" id="SM00220">
    <property type="entry name" value="S_TKc"/>
    <property type="match status" value="1"/>
</dbReference>
<keyword evidence="1" id="KW-0808">Transferase</keyword>
<protein>
    <recommendedName>
        <fullName evidence="6">Protein kinase domain-containing protein</fullName>
    </recommendedName>
</protein>
<dbReference type="PROSITE" id="PS00107">
    <property type="entry name" value="PROTEIN_KINASE_ATP"/>
    <property type="match status" value="1"/>
</dbReference>
<proteinExistence type="predicted"/>
<dbReference type="SUPFAM" id="SSF56112">
    <property type="entry name" value="Protein kinase-like (PK-like)"/>
    <property type="match status" value="1"/>
</dbReference>
<dbReference type="Gene3D" id="1.10.510.10">
    <property type="entry name" value="Transferase(Phosphotransferase) domain 1"/>
    <property type="match status" value="1"/>
</dbReference>
<dbReference type="InterPro" id="IPR017441">
    <property type="entry name" value="Protein_kinase_ATP_BS"/>
</dbReference>
<accession>A0ABP0XFK1</accession>
<dbReference type="PANTHER" id="PTHR44329">
    <property type="entry name" value="SERINE/THREONINE-PROTEIN KINASE TNNI3K-RELATED"/>
    <property type="match status" value="1"/>
</dbReference>
<dbReference type="Proteomes" id="UP001497444">
    <property type="component" value="Chromosome 8"/>
</dbReference>
<dbReference type="PROSITE" id="PS00108">
    <property type="entry name" value="PROTEIN_KINASE_ST"/>
    <property type="match status" value="1"/>
</dbReference>
<evidence type="ECO:0000259" key="6">
    <source>
        <dbReference type="PROSITE" id="PS50011"/>
    </source>
</evidence>
<gene>
    <name evidence="7" type="ORF">CSSPJE1EN1_LOCUS23377</name>
</gene>
<evidence type="ECO:0000313" key="7">
    <source>
        <dbReference type="EMBL" id="CAK9277899.1"/>
    </source>
</evidence>
<evidence type="ECO:0000256" key="5">
    <source>
        <dbReference type="PROSITE-ProRule" id="PRU10141"/>
    </source>
</evidence>
<dbReference type="InterPro" id="IPR051681">
    <property type="entry name" value="Ser/Thr_Kinases-Pseudokinases"/>
</dbReference>
<evidence type="ECO:0000256" key="4">
    <source>
        <dbReference type="ARBA" id="ARBA00022840"/>
    </source>
</evidence>
<evidence type="ECO:0000256" key="2">
    <source>
        <dbReference type="ARBA" id="ARBA00022741"/>
    </source>
</evidence>
<feature type="binding site" evidence="5">
    <location>
        <position position="229"/>
    </location>
    <ligand>
        <name>ATP</name>
        <dbReference type="ChEBI" id="CHEBI:30616"/>
    </ligand>
</feature>
<dbReference type="InterPro" id="IPR000719">
    <property type="entry name" value="Prot_kinase_dom"/>
</dbReference>
<keyword evidence="4 5" id="KW-0067">ATP-binding</keyword>
<name>A0ABP0XFK1_9BRYO</name>
<keyword evidence="3" id="KW-0418">Kinase</keyword>
<keyword evidence="8" id="KW-1185">Reference proteome</keyword>
<reference evidence="7" key="1">
    <citation type="submission" date="2024-02" db="EMBL/GenBank/DDBJ databases">
        <authorList>
            <consortium name="ELIXIR-Norway"/>
            <consortium name="Elixir Norway"/>
        </authorList>
    </citation>
    <scope>NUCLEOTIDE SEQUENCE</scope>
</reference>
<dbReference type="Gene3D" id="3.30.200.20">
    <property type="entry name" value="Phosphorylase Kinase, domain 1"/>
    <property type="match status" value="1"/>
</dbReference>
<dbReference type="PROSITE" id="PS50011">
    <property type="entry name" value="PROTEIN_KINASE_DOM"/>
    <property type="match status" value="1"/>
</dbReference>